<dbReference type="PANTHER" id="PTHR34375">
    <property type="entry name" value="GATA ZINC FINGER PROTEIN-RELATED"/>
    <property type="match status" value="1"/>
</dbReference>
<dbReference type="EMBL" id="JAGYWB010000003">
    <property type="protein sequence ID" value="KAI0526997.1"/>
    <property type="molecule type" value="Genomic_DNA"/>
</dbReference>
<evidence type="ECO:0000313" key="2">
    <source>
        <dbReference type="Proteomes" id="UP000829196"/>
    </source>
</evidence>
<evidence type="ECO:0000313" key="1">
    <source>
        <dbReference type="EMBL" id="KAI0526997.1"/>
    </source>
</evidence>
<reference evidence="1" key="1">
    <citation type="journal article" date="2022" name="Front. Genet.">
        <title>Chromosome-Scale Assembly of the Dendrobium nobile Genome Provides Insights Into the Molecular Mechanism of the Biosynthesis of the Medicinal Active Ingredient of Dendrobium.</title>
        <authorList>
            <person name="Xu Q."/>
            <person name="Niu S.-C."/>
            <person name="Li K.-L."/>
            <person name="Zheng P.-J."/>
            <person name="Zhang X.-J."/>
            <person name="Jia Y."/>
            <person name="Liu Y."/>
            <person name="Niu Y.-X."/>
            <person name="Yu L.-H."/>
            <person name="Chen D.-F."/>
            <person name="Zhang G.-Q."/>
        </authorList>
    </citation>
    <scope>NUCLEOTIDE SEQUENCE</scope>
    <source>
        <tissue evidence="1">Leaf</tissue>
    </source>
</reference>
<accession>A0A8T3C1R3</accession>
<protein>
    <submittedName>
        <fullName evidence="1">Uncharacterized protein</fullName>
    </submittedName>
</protein>
<dbReference type="PANTHER" id="PTHR34375:SF2">
    <property type="entry name" value="GATA ZINC FINGER PROTEIN"/>
    <property type="match status" value="1"/>
</dbReference>
<organism evidence="1 2">
    <name type="scientific">Dendrobium nobile</name>
    <name type="common">Orchid</name>
    <dbReference type="NCBI Taxonomy" id="94219"/>
    <lineage>
        <taxon>Eukaryota</taxon>
        <taxon>Viridiplantae</taxon>
        <taxon>Streptophyta</taxon>
        <taxon>Embryophyta</taxon>
        <taxon>Tracheophyta</taxon>
        <taxon>Spermatophyta</taxon>
        <taxon>Magnoliopsida</taxon>
        <taxon>Liliopsida</taxon>
        <taxon>Asparagales</taxon>
        <taxon>Orchidaceae</taxon>
        <taxon>Epidendroideae</taxon>
        <taxon>Malaxideae</taxon>
        <taxon>Dendrobiinae</taxon>
        <taxon>Dendrobium</taxon>
    </lineage>
</organism>
<dbReference type="AlphaFoldDB" id="A0A8T3C1R3"/>
<dbReference type="SUPFAM" id="SSF52777">
    <property type="entry name" value="CoA-dependent acyltransferases"/>
    <property type="match status" value="1"/>
</dbReference>
<dbReference type="SMR" id="A0A8T3C1R3"/>
<comment type="caution">
    <text evidence="1">The sequence shown here is derived from an EMBL/GenBank/DDBJ whole genome shotgun (WGS) entry which is preliminary data.</text>
</comment>
<keyword evidence="2" id="KW-1185">Reference proteome</keyword>
<sequence>METTPTNGDLITGRAVGGTELSWCRAVPGGTGITVLALLLSRSISLPHLRSSLRRLQLSHPMLRGFLPSASAAGASKPPPLLISPTPYDEIELIPYDLLPPLTVDGLTPPVSFFHAVIEHEMNRNPWAEPTEGKPVGSFFASVYELNQSGRSVVTLRFHTGVCDRIAGVGILKELMGLIGRGGAHREEMEDAAEEKEGEVGLAIEDLIRKEDAWKPFWARGKDLIGYSLNGLRSTCLQFEDAGSARKSEFVRLVMDAVTTRRLLTACDVKGIKLCSALTSAGFLATHASKNLQKNQSETYSVITLIDCRQYLNPPLNEKHVGFYHSGILNTHTVNGGEGFWDVAMRCHKAYSNAMKNKKHLSDIGELNFLMCKAIENPHLTPASSLRTALISVFEEPVDYAPMEQLKGLGVEDFLGCASVHGVGASIALFDTIRNGQLDSVCVYPSPLHSRKQMEELVDHMKRILMENCCVVDEGGH</sequence>
<gene>
    <name evidence="1" type="ORF">KFK09_002593</name>
</gene>
<name>A0A8T3C1R3_DENNO</name>
<dbReference type="Proteomes" id="UP000829196">
    <property type="component" value="Unassembled WGS sequence"/>
</dbReference>
<dbReference type="OrthoDB" id="439993at2759"/>
<proteinExistence type="predicted"/>